<feature type="transmembrane region" description="Helical" evidence="1">
    <location>
        <begin position="12"/>
        <end position="33"/>
    </location>
</feature>
<comment type="caution">
    <text evidence="2">The sequence shown here is derived from an EMBL/GenBank/DDBJ whole genome shotgun (WGS) entry which is preliminary data.</text>
</comment>
<dbReference type="AlphaFoldDB" id="A0A2S6H5T9"/>
<keyword evidence="1" id="KW-0472">Membrane</keyword>
<evidence type="ECO:0000256" key="1">
    <source>
        <dbReference type="SAM" id="Phobius"/>
    </source>
</evidence>
<dbReference type="RefSeq" id="WP_104422943.1">
    <property type="nucleotide sequence ID" value="NZ_PTIY01000003.1"/>
</dbReference>
<dbReference type="EMBL" id="PTIY01000003">
    <property type="protein sequence ID" value="PPK72855.1"/>
    <property type="molecule type" value="Genomic_DNA"/>
</dbReference>
<feature type="transmembrane region" description="Helical" evidence="1">
    <location>
        <begin position="39"/>
        <end position="61"/>
    </location>
</feature>
<name>A0A2S6H5T9_9GAMM</name>
<gene>
    <name evidence="2" type="ORF">B0F88_103293</name>
</gene>
<keyword evidence="1" id="KW-0812">Transmembrane</keyword>
<sequence>MIDKNITAIISYLAKDPLIFALVIPALLIYGGIQFVNAGISAQVFFVIISIFAVILARWIINLIITNGINR</sequence>
<keyword evidence="1" id="KW-1133">Transmembrane helix</keyword>
<proteinExistence type="predicted"/>
<protein>
    <submittedName>
        <fullName evidence="2">Uncharacterized protein</fullName>
    </submittedName>
</protein>
<organism evidence="2 3">
    <name type="scientific">Methylobacter tundripaludum</name>
    <dbReference type="NCBI Taxonomy" id="173365"/>
    <lineage>
        <taxon>Bacteria</taxon>
        <taxon>Pseudomonadati</taxon>
        <taxon>Pseudomonadota</taxon>
        <taxon>Gammaproteobacteria</taxon>
        <taxon>Methylococcales</taxon>
        <taxon>Methylococcaceae</taxon>
        <taxon>Methylobacter</taxon>
    </lineage>
</organism>
<dbReference type="Proteomes" id="UP000238071">
    <property type="component" value="Unassembled WGS sequence"/>
</dbReference>
<keyword evidence="3" id="KW-1185">Reference proteome</keyword>
<evidence type="ECO:0000313" key="3">
    <source>
        <dbReference type="Proteomes" id="UP000238071"/>
    </source>
</evidence>
<evidence type="ECO:0000313" key="2">
    <source>
        <dbReference type="EMBL" id="PPK72855.1"/>
    </source>
</evidence>
<accession>A0A2S6H5T9</accession>
<reference evidence="2 3" key="1">
    <citation type="submission" date="2018-02" db="EMBL/GenBank/DDBJ databases">
        <title>Subsurface microbial communities from deep shales in Ohio and West Virginia, USA.</title>
        <authorList>
            <person name="Wrighton K."/>
        </authorList>
    </citation>
    <scope>NUCLEOTIDE SEQUENCE [LARGE SCALE GENOMIC DNA]</scope>
    <source>
        <strain evidence="2 3">OWC-G53F</strain>
    </source>
</reference>